<evidence type="ECO:0000313" key="3">
    <source>
        <dbReference type="Proteomes" id="UP000027120"/>
    </source>
</evidence>
<dbReference type="AlphaFoldDB" id="A0A067DCJ2"/>
<evidence type="ECO:0000256" key="1">
    <source>
        <dbReference type="SAM" id="Phobius"/>
    </source>
</evidence>
<organism evidence="2 3">
    <name type="scientific">Citrus sinensis</name>
    <name type="common">Sweet orange</name>
    <name type="synonym">Citrus aurantium var. sinensis</name>
    <dbReference type="NCBI Taxonomy" id="2711"/>
    <lineage>
        <taxon>Eukaryota</taxon>
        <taxon>Viridiplantae</taxon>
        <taxon>Streptophyta</taxon>
        <taxon>Embryophyta</taxon>
        <taxon>Tracheophyta</taxon>
        <taxon>Spermatophyta</taxon>
        <taxon>Magnoliopsida</taxon>
        <taxon>eudicotyledons</taxon>
        <taxon>Gunneridae</taxon>
        <taxon>Pentapetalae</taxon>
        <taxon>rosids</taxon>
        <taxon>malvids</taxon>
        <taxon>Sapindales</taxon>
        <taxon>Rutaceae</taxon>
        <taxon>Aurantioideae</taxon>
        <taxon>Citrus</taxon>
    </lineage>
</organism>
<dbReference type="EMBL" id="KK794755">
    <property type="protein sequence ID" value="KDO36361.1"/>
    <property type="molecule type" value="Genomic_DNA"/>
</dbReference>
<dbReference type="Proteomes" id="UP000027120">
    <property type="component" value="Unassembled WGS sequence"/>
</dbReference>
<proteinExistence type="predicted"/>
<dbReference type="PaxDb" id="2711-XP_006473145.1"/>
<sequence length="137" mass="15400">MARPLHFSQPPPGTSQTALAAVSLLLCVFALFACASHSRKSRRWRACYEFLELEDEPVIELNNEVMLQSPTEFQEYQLRDDDQSGFSGEQQGVPIWQKNIIMGGKCQLPDFSGVIIYDSEGNVVTPAKPQLPLLTWK</sequence>
<keyword evidence="1" id="KW-1133">Transmembrane helix</keyword>
<dbReference type="eggNOG" id="ENOG502S479">
    <property type="taxonomic scope" value="Eukaryota"/>
</dbReference>
<accession>A0A067DCJ2</accession>
<protein>
    <submittedName>
        <fullName evidence="2">Uncharacterized protein</fullName>
    </submittedName>
</protein>
<gene>
    <name evidence="2" type="ORF">CISIN_1g048595mg</name>
</gene>
<dbReference type="PANTHER" id="PTHR33237">
    <property type="entry name" value="F2P16.13 PROTEIN-RELATED"/>
    <property type="match status" value="1"/>
</dbReference>
<keyword evidence="1" id="KW-0472">Membrane</keyword>
<dbReference type="PROSITE" id="PS51257">
    <property type="entry name" value="PROKAR_LIPOPROTEIN"/>
    <property type="match status" value="1"/>
</dbReference>
<keyword evidence="1" id="KW-0812">Transmembrane</keyword>
<feature type="transmembrane region" description="Helical" evidence="1">
    <location>
        <begin position="17"/>
        <end position="35"/>
    </location>
</feature>
<dbReference type="STRING" id="2711.A0A067DCJ2"/>
<dbReference type="KEGG" id="cit:102611278"/>
<dbReference type="PANTHER" id="PTHR33237:SF4">
    <property type="entry name" value="F14O23.12"/>
    <property type="match status" value="1"/>
</dbReference>
<keyword evidence="3" id="KW-1185">Reference proteome</keyword>
<reference evidence="2 3" key="1">
    <citation type="submission" date="2014-04" db="EMBL/GenBank/DDBJ databases">
        <authorList>
            <consortium name="International Citrus Genome Consortium"/>
            <person name="Gmitter F."/>
            <person name="Chen C."/>
            <person name="Farmerie W."/>
            <person name="Harkins T."/>
            <person name="Desany B."/>
            <person name="Mohiuddin M."/>
            <person name="Kodira C."/>
            <person name="Borodovsky M."/>
            <person name="Lomsadze A."/>
            <person name="Burns P."/>
            <person name="Jenkins J."/>
            <person name="Prochnik S."/>
            <person name="Shu S."/>
            <person name="Chapman J."/>
            <person name="Pitluck S."/>
            <person name="Schmutz J."/>
            <person name="Rokhsar D."/>
        </authorList>
    </citation>
    <scope>NUCLEOTIDE SEQUENCE</scope>
</reference>
<evidence type="ECO:0000313" key="2">
    <source>
        <dbReference type="EMBL" id="KDO36361.1"/>
    </source>
</evidence>
<name>A0A067DCJ2_CITSI</name>